<evidence type="ECO:0000313" key="1">
    <source>
        <dbReference type="EMBL" id="AET65182.1"/>
    </source>
</evidence>
<sequence>MISKSCDLDGFIESIKDLRYHEVLTSILKEGYEADDLLVSRRREGAGAPELERIREYSRALRFFIFLLQTGERPDLVTEGEREEYQKFRQVAESLVERGELIPAILEHFDV</sequence>
<evidence type="ECO:0000313" key="2">
    <source>
        <dbReference type="Proteomes" id="UP000005877"/>
    </source>
</evidence>
<name>G7WPI1_METH6</name>
<dbReference type="Proteomes" id="UP000005877">
    <property type="component" value="Chromosome"/>
</dbReference>
<dbReference type="GeneID" id="12510995"/>
<dbReference type="EMBL" id="CP003117">
    <property type="protein sequence ID" value="AET65182.1"/>
    <property type="molecule type" value="Genomic_DNA"/>
</dbReference>
<dbReference type="AlphaFoldDB" id="G7WPI1"/>
<accession>G7WPI1</accession>
<dbReference type="KEGG" id="mhi:Mhar_1824"/>
<proteinExistence type="predicted"/>
<dbReference type="STRING" id="1110509.Mhar_1824"/>
<dbReference type="HOGENOM" id="CLU_2152615_0_0_2"/>
<dbReference type="RefSeq" id="WP_014587362.1">
    <property type="nucleotide sequence ID" value="NC_017527.1"/>
</dbReference>
<gene>
    <name evidence="1" type="ordered locus">Mhar_1824</name>
</gene>
<dbReference type="PATRIC" id="fig|1110509.7.peg.2023"/>
<reference evidence="1 2" key="1">
    <citation type="journal article" date="2012" name="PLoS ONE">
        <title>The genome characteristics and predicted function of methyl-group oxidation pathway in the obligate aceticlastic methanogens, Methanosaeta spp.</title>
        <authorList>
            <person name="Zhu J."/>
            <person name="Zheng H."/>
            <person name="Ai G."/>
            <person name="Zhang G."/>
            <person name="Liu D."/>
            <person name="Liu X."/>
            <person name="Dong X."/>
        </authorList>
    </citation>
    <scope>NUCLEOTIDE SEQUENCE [LARGE SCALE GENOMIC DNA]</scope>
    <source>
        <strain evidence="1 2">6Ac</strain>
    </source>
</reference>
<organism evidence="1 2">
    <name type="scientific">Methanothrix harundinacea (strain 6Ac)</name>
    <name type="common">Methanosaeta harundinacea</name>
    <dbReference type="NCBI Taxonomy" id="1110509"/>
    <lineage>
        <taxon>Archaea</taxon>
        <taxon>Methanobacteriati</taxon>
        <taxon>Methanobacteriota</taxon>
        <taxon>Stenosarchaea group</taxon>
        <taxon>Methanomicrobia</taxon>
        <taxon>Methanotrichales</taxon>
        <taxon>Methanotrichaceae</taxon>
        <taxon>Methanothrix</taxon>
    </lineage>
</organism>
<protein>
    <submittedName>
        <fullName evidence="1">Uncharacterized protein</fullName>
    </submittedName>
</protein>
<keyword evidence="2" id="KW-1185">Reference proteome</keyword>